<feature type="transmembrane region" description="Helical" evidence="7">
    <location>
        <begin position="240"/>
        <end position="258"/>
    </location>
</feature>
<name>A0A1V2ICK4_9ACTN</name>
<comment type="caution">
    <text evidence="9">The sequence shown here is derived from an EMBL/GenBank/DDBJ whole genome shotgun (WGS) entry which is preliminary data.</text>
</comment>
<evidence type="ECO:0000259" key="8">
    <source>
        <dbReference type="PROSITE" id="PS50850"/>
    </source>
</evidence>
<comment type="subcellular location">
    <subcellularLocation>
        <location evidence="1">Cell membrane</location>
        <topology evidence="1">Multi-pass membrane protein</topology>
    </subcellularLocation>
</comment>
<dbReference type="PROSITE" id="PS50850">
    <property type="entry name" value="MFS"/>
    <property type="match status" value="1"/>
</dbReference>
<evidence type="ECO:0000256" key="5">
    <source>
        <dbReference type="ARBA" id="ARBA00023136"/>
    </source>
</evidence>
<keyword evidence="4 7" id="KW-1133">Transmembrane helix</keyword>
<dbReference type="SUPFAM" id="SSF103473">
    <property type="entry name" value="MFS general substrate transporter"/>
    <property type="match status" value="1"/>
</dbReference>
<dbReference type="Gene3D" id="1.20.1250.20">
    <property type="entry name" value="MFS general substrate transporter like domains"/>
    <property type="match status" value="1"/>
</dbReference>
<evidence type="ECO:0000256" key="7">
    <source>
        <dbReference type="SAM" id="Phobius"/>
    </source>
</evidence>
<dbReference type="GO" id="GO:0005886">
    <property type="term" value="C:plasma membrane"/>
    <property type="evidence" value="ECO:0007669"/>
    <property type="project" value="UniProtKB-SubCell"/>
</dbReference>
<keyword evidence="2" id="KW-0813">Transport</keyword>
<proteinExistence type="predicted"/>
<dbReference type="Proteomes" id="UP000188929">
    <property type="component" value="Unassembled WGS sequence"/>
</dbReference>
<accession>A0A1V2ICK4</accession>
<protein>
    <submittedName>
        <fullName evidence="9">MFS transporter</fullName>
    </submittedName>
</protein>
<dbReference type="AlphaFoldDB" id="A0A1V2ICK4"/>
<feature type="domain" description="Major facilitator superfamily (MFS) profile" evidence="8">
    <location>
        <begin position="25"/>
        <end position="475"/>
    </location>
</feature>
<feature type="transmembrane region" description="Helical" evidence="7">
    <location>
        <begin position="374"/>
        <end position="392"/>
    </location>
</feature>
<sequence>MSASKAIAAPAPASVAGRPARANTLIAVLAAAGTAMSLMQTLMVPLIPKLPTLLHTSSSNAFWAITATLLVGAIANPLFGRLGDLFGKRRLLLVALGTQTVGALICALSSSILPMVVGRGLQGVGFATIPLGVSILRDLLPPKRMVSAMAVMSSSLGVGGALGLPIGAVVAQNADWHVLFWGSAGIGLLLGVLVAVLVPESPVRGVGGFDVPGTVLLSIGLVGVLLAVSKGGDWGWGSPATLGLLAGGVVVLLAWGAFELRVDSPLIDLRTMGRRPVLLTNIASVALGFGMYAQSLIAPQLMQLPKATGYGLGQSLLGTGLWMAPAGLAMMIVSPFAGRLIAVRGPRVALAGGAVVVAGGYVLALPLMGSPGGVLAFCAVISAGVGLAYAAMPTLIMRSVPAEEGAAANGLNTLMRSIGTSVASAVLGTLMSSMTTTIGSTVVPSENGLRIGLLVGGGAALASCLIALALPRRTADAAPAPAVPAVPTPAVPAVPARPAVATPAAAMPAPRGPFEPAAERRVAERVATVPATD</sequence>
<gene>
    <name evidence="9" type="ORF">BL253_12085</name>
</gene>
<feature type="transmembrane region" description="Helical" evidence="7">
    <location>
        <begin position="119"/>
        <end position="136"/>
    </location>
</feature>
<feature type="transmembrane region" description="Helical" evidence="7">
    <location>
        <begin position="348"/>
        <end position="368"/>
    </location>
</feature>
<keyword evidence="3 7" id="KW-0812">Transmembrane</keyword>
<evidence type="ECO:0000256" key="4">
    <source>
        <dbReference type="ARBA" id="ARBA00022989"/>
    </source>
</evidence>
<evidence type="ECO:0000256" key="3">
    <source>
        <dbReference type="ARBA" id="ARBA00022692"/>
    </source>
</evidence>
<evidence type="ECO:0000256" key="1">
    <source>
        <dbReference type="ARBA" id="ARBA00004651"/>
    </source>
</evidence>
<feature type="transmembrane region" description="Helical" evidence="7">
    <location>
        <begin position="25"/>
        <end position="48"/>
    </location>
</feature>
<dbReference type="InterPro" id="IPR020846">
    <property type="entry name" value="MFS_dom"/>
</dbReference>
<dbReference type="InterPro" id="IPR011701">
    <property type="entry name" value="MFS"/>
</dbReference>
<dbReference type="InterPro" id="IPR036259">
    <property type="entry name" value="MFS_trans_sf"/>
</dbReference>
<evidence type="ECO:0000313" key="9">
    <source>
        <dbReference type="EMBL" id="ONH30837.1"/>
    </source>
</evidence>
<dbReference type="CDD" id="cd17504">
    <property type="entry name" value="MFS_MMR_MDR_like"/>
    <property type="match status" value="1"/>
</dbReference>
<feature type="transmembrane region" description="Helical" evidence="7">
    <location>
        <begin position="60"/>
        <end position="79"/>
    </location>
</feature>
<feature type="transmembrane region" description="Helical" evidence="7">
    <location>
        <begin position="91"/>
        <end position="113"/>
    </location>
</feature>
<feature type="region of interest" description="Disordered" evidence="6">
    <location>
        <begin position="504"/>
        <end position="533"/>
    </location>
</feature>
<dbReference type="Pfam" id="PF07690">
    <property type="entry name" value="MFS_1"/>
    <property type="match status" value="1"/>
</dbReference>
<evidence type="ECO:0000256" key="6">
    <source>
        <dbReference type="SAM" id="MobiDB-lite"/>
    </source>
</evidence>
<dbReference type="GO" id="GO:0022857">
    <property type="term" value="F:transmembrane transporter activity"/>
    <property type="evidence" value="ECO:0007669"/>
    <property type="project" value="InterPro"/>
</dbReference>
<feature type="transmembrane region" description="Helical" evidence="7">
    <location>
        <begin position="278"/>
        <end position="297"/>
    </location>
</feature>
<feature type="transmembrane region" description="Helical" evidence="7">
    <location>
        <begin position="209"/>
        <end position="228"/>
    </location>
</feature>
<dbReference type="RefSeq" id="WP_076816588.1">
    <property type="nucleotide sequence ID" value="NZ_MOMC01000022.1"/>
</dbReference>
<evidence type="ECO:0000313" key="10">
    <source>
        <dbReference type="Proteomes" id="UP000188929"/>
    </source>
</evidence>
<feature type="transmembrane region" description="Helical" evidence="7">
    <location>
        <begin position="178"/>
        <end position="197"/>
    </location>
</feature>
<dbReference type="PANTHER" id="PTHR42718">
    <property type="entry name" value="MAJOR FACILITATOR SUPERFAMILY MULTIDRUG TRANSPORTER MFSC"/>
    <property type="match status" value="1"/>
</dbReference>
<dbReference type="OrthoDB" id="4484751at2"/>
<dbReference type="EMBL" id="MOMC01000022">
    <property type="protein sequence ID" value="ONH30837.1"/>
    <property type="molecule type" value="Genomic_DNA"/>
</dbReference>
<feature type="transmembrane region" description="Helical" evidence="7">
    <location>
        <begin position="413"/>
        <end position="431"/>
    </location>
</feature>
<evidence type="ECO:0000256" key="2">
    <source>
        <dbReference type="ARBA" id="ARBA00022448"/>
    </source>
</evidence>
<keyword evidence="5 7" id="KW-0472">Membrane</keyword>
<dbReference type="Gene3D" id="1.20.1720.10">
    <property type="entry name" value="Multidrug resistance protein D"/>
    <property type="match status" value="1"/>
</dbReference>
<dbReference type="STRING" id="1834516.BL253_12085"/>
<feature type="transmembrane region" description="Helical" evidence="7">
    <location>
        <begin position="451"/>
        <end position="470"/>
    </location>
</feature>
<keyword evidence="10" id="KW-1185">Reference proteome</keyword>
<feature type="transmembrane region" description="Helical" evidence="7">
    <location>
        <begin position="148"/>
        <end position="172"/>
    </location>
</feature>
<reference evidence="10" key="1">
    <citation type="submission" date="2016-10" db="EMBL/GenBank/DDBJ databases">
        <title>Frankia sp. NRRL B-16386 Genome sequencing.</title>
        <authorList>
            <person name="Ghodhbane-Gtari F."/>
            <person name="Swanson E."/>
            <person name="Gueddou A."/>
            <person name="Hezbri K."/>
            <person name="Ktari K."/>
            <person name="Nouioui I."/>
            <person name="Morris K."/>
            <person name="Simpson S."/>
            <person name="Abebe-Akele F."/>
            <person name="Thomas K."/>
            <person name="Gtari M."/>
            <person name="Tisa L.S."/>
        </authorList>
    </citation>
    <scope>NUCLEOTIDE SEQUENCE [LARGE SCALE GENOMIC DNA]</scope>
    <source>
        <strain evidence="10">NRRL B-16386</strain>
    </source>
</reference>
<dbReference type="PANTHER" id="PTHR42718:SF9">
    <property type="entry name" value="MAJOR FACILITATOR SUPERFAMILY MULTIDRUG TRANSPORTER MFSC"/>
    <property type="match status" value="1"/>
</dbReference>
<feature type="transmembrane region" description="Helical" evidence="7">
    <location>
        <begin position="317"/>
        <end position="336"/>
    </location>
</feature>
<organism evidence="9 10">
    <name type="scientific">Pseudofrankia asymbiotica</name>
    <dbReference type="NCBI Taxonomy" id="1834516"/>
    <lineage>
        <taxon>Bacteria</taxon>
        <taxon>Bacillati</taxon>
        <taxon>Actinomycetota</taxon>
        <taxon>Actinomycetes</taxon>
        <taxon>Frankiales</taxon>
        <taxon>Frankiaceae</taxon>
        <taxon>Pseudofrankia</taxon>
    </lineage>
</organism>